<reference evidence="1 2" key="1">
    <citation type="journal article" date="2016" name="Gut Pathog.">
        <title>Whole genome sequencing of "Faecalibaculum rodentium" ALO17, isolated from C57BL/6J laboratory mouse feces.</title>
        <authorList>
            <person name="Lim S."/>
            <person name="Chang D.H."/>
            <person name="Ahn S."/>
            <person name="Kim B.C."/>
        </authorList>
    </citation>
    <scope>NUCLEOTIDE SEQUENCE [LARGE SCALE GENOMIC DNA]</scope>
    <source>
        <strain evidence="1 2">Alo17</strain>
    </source>
</reference>
<gene>
    <name evidence="1" type="ORF">AALO17_10790</name>
</gene>
<dbReference type="EMBL" id="CP011391">
    <property type="protein sequence ID" value="AMK54213.1"/>
    <property type="molecule type" value="Genomic_DNA"/>
</dbReference>
<dbReference type="STRING" id="1702221.AALO17_10790"/>
<name>A0A140DU86_9FIRM</name>
<protein>
    <submittedName>
        <fullName evidence="1">Uncharacterized protein</fullName>
    </submittedName>
</protein>
<organism evidence="1 2">
    <name type="scientific">Faecalibaculum rodentium</name>
    <dbReference type="NCBI Taxonomy" id="1702221"/>
    <lineage>
        <taxon>Bacteria</taxon>
        <taxon>Bacillati</taxon>
        <taxon>Bacillota</taxon>
        <taxon>Erysipelotrichia</taxon>
        <taxon>Erysipelotrichales</taxon>
        <taxon>Erysipelotrichaceae</taxon>
        <taxon>Faecalibaculum</taxon>
    </lineage>
</organism>
<evidence type="ECO:0000313" key="2">
    <source>
        <dbReference type="Proteomes" id="UP000069771"/>
    </source>
</evidence>
<keyword evidence="2" id="KW-1185">Reference proteome</keyword>
<sequence>MPVPVPGTVMTGIDWLTAGYNEVMGRQEYNGIPIHINT</sequence>
<evidence type="ECO:0000313" key="1">
    <source>
        <dbReference type="EMBL" id="AMK54213.1"/>
    </source>
</evidence>
<dbReference type="Proteomes" id="UP000069771">
    <property type="component" value="Chromosome"/>
</dbReference>
<proteinExistence type="predicted"/>
<dbReference type="KEGG" id="fro:AALO17_10790"/>
<dbReference type="AlphaFoldDB" id="A0A140DU86"/>
<accession>A0A140DU86</accession>